<evidence type="ECO:0000256" key="1">
    <source>
        <dbReference type="SAM" id="MobiDB-lite"/>
    </source>
</evidence>
<dbReference type="Proteomes" id="UP000735302">
    <property type="component" value="Unassembled WGS sequence"/>
</dbReference>
<keyword evidence="3" id="KW-1185">Reference proteome</keyword>
<feature type="region of interest" description="Disordered" evidence="1">
    <location>
        <begin position="242"/>
        <end position="281"/>
    </location>
</feature>
<organism evidence="2 3">
    <name type="scientific">Plakobranchus ocellatus</name>
    <dbReference type="NCBI Taxonomy" id="259542"/>
    <lineage>
        <taxon>Eukaryota</taxon>
        <taxon>Metazoa</taxon>
        <taxon>Spiralia</taxon>
        <taxon>Lophotrochozoa</taxon>
        <taxon>Mollusca</taxon>
        <taxon>Gastropoda</taxon>
        <taxon>Heterobranchia</taxon>
        <taxon>Euthyneura</taxon>
        <taxon>Panpulmonata</taxon>
        <taxon>Sacoglossa</taxon>
        <taxon>Placobranchoidea</taxon>
        <taxon>Plakobranchidae</taxon>
        <taxon>Plakobranchus</taxon>
    </lineage>
</organism>
<evidence type="ECO:0000313" key="3">
    <source>
        <dbReference type="Proteomes" id="UP000735302"/>
    </source>
</evidence>
<accession>A0AAV3ZWC7</accession>
<feature type="region of interest" description="Disordered" evidence="1">
    <location>
        <begin position="845"/>
        <end position="908"/>
    </location>
</feature>
<feature type="region of interest" description="Disordered" evidence="1">
    <location>
        <begin position="932"/>
        <end position="965"/>
    </location>
</feature>
<feature type="region of interest" description="Disordered" evidence="1">
    <location>
        <begin position="516"/>
        <end position="591"/>
    </location>
</feature>
<feature type="compositionally biased region" description="Basic and acidic residues" evidence="1">
    <location>
        <begin position="863"/>
        <end position="875"/>
    </location>
</feature>
<protein>
    <submittedName>
        <fullName evidence="2">Uncharacterized protein</fullName>
    </submittedName>
</protein>
<feature type="region of interest" description="Disordered" evidence="1">
    <location>
        <begin position="375"/>
        <end position="404"/>
    </location>
</feature>
<feature type="compositionally biased region" description="Low complexity" evidence="1">
    <location>
        <begin position="896"/>
        <end position="908"/>
    </location>
</feature>
<feature type="compositionally biased region" description="Polar residues" evidence="1">
    <location>
        <begin position="535"/>
        <end position="568"/>
    </location>
</feature>
<proteinExistence type="predicted"/>
<comment type="caution">
    <text evidence="2">The sequence shown here is derived from an EMBL/GenBank/DDBJ whole genome shotgun (WGS) entry which is preliminary data.</text>
</comment>
<feature type="region of interest" description="Disordered" evidence="1">
    <location>
        <begin position="798"/>
        <end position="826"/>
    </location>
</feature>
<feature type="region of interest" description="Disordered" evidence="1">
    <location>
        <begin position="311"/>
        <end position="345"/>
    </location>
</feature>
<dbReference type="EMBL" id="BLXT01003724">
    <property type="protein sequence ID" value="GFO03266.1"/>
    <property type="molecule type" value="Genomic_DNA"/>
</dbReference>
<feature type="compositionally biased region" description="Low complexity" evidence="1">
    <location>
        <begin position="849"/>
        <end position="858"/>
    </location>
</feature>
<name>A0AAV3ZWC7_9GAST</name>
<feature type="compositionally biased region" description="Polar residues" evidence="1">
    <location>
        <begin position="932"/>
        <end position="952"/>
    </location>
</feature>
<gene>
    <name evidence="2" type="ORF">PoB_002977100</name>
</gene>
<feature type="compositionally biased region" description="Polar residues" evidence="1">
    <location>
        <begin position="885"/>
        <end position="895"/>
    </location>
</feature>
<evidence type="ECO:0000313" key="2">
    <source>
        <dbReference type="EMBL" id="GFO03266.1"/>
    </source>
</evidence>
<reference evidence="2 3" key="1">
    <citation type="journal article" date="2021" name="Elife">
        <title>Chloroplast acquisition without the gene transfer in kleptoplastic sea slugs, Plakobranchus ocellatus.</title>
        <authorList>
            <person name="Maeda T."/>
            <person name="Takahashi S."/>
            <person name="Yoshida T."/>
            <person name="Shimamura S."/>
            <person name="Takaki Y."/>
            <person name="Nagai Y."/>
            <person name="Toyoda A."/>
            <person name="Suzuki Y."/>
            <person name="Arimoto A."/>
            <person name="Ishii H."/>
            <person name="Satoh N."/>
            <person name="Nishiyama T."/>
            <person name="Hasebe M."/>
            <person name="Maruyama T."/>
            <person name="Minagawa J."/>
            <person name="Obokata J."/>
            <person name="Shigenobu S."/>
        </authorList>
    </citation>
    <scope>NUCLEOTIDE SEQUENCE [LARGE SCALE GENOMIC DNA]</scope>
</reference>
<feature type="compositionally biased region" description="Basic residues" evidence="1">
    <location>
        <begin position="569"/>
        <end position="578"/>
    </location>
</feature>
<feature type="compositionally biased region" description="Low complexity" evidence="1">
    <location>
        <begin position="331"/>
        <end position="345"/>
    </location>
</feature>
<dbReference type="AlphaFoldDB" id="A0AAV3ZWC7"/>
<sequence length="1025" mass="112435">MTTDDHRKNSASHSCYGQLDFSQQKQLNVKGPMECTKWRSRSLSELPGHLRVPVLRRKDTERTQARLEAGVAGLAELRQLREQQTVRVEQTVAASLRHKYRPSSGHKKSAKYSENVSKFDATAAADDEKDEQVESQVIDQTQNSALSLCSIREETTIAGRDTTNIRSMKGGSLCLKVSNQLSCSAGDYYKSFKGKDIICRQNSRRYSEDISISRQKTESLRQLAEGTSLIYYQSKNLIDDAKDSRVCEESSSPRPEDGIDMGQSMKLSQPQHGRQKRSASVDIPAITRPTKYMSWDNLLTLVGLQNQSNETKEVQCDNMPACPKTIQSSNESRLSETSLKSETSSSSLERGVVHVKTGRSHSLCCDRHFPKFSQASDFSNTTKHKKDLEKTNGVDGNRTDNVQNNRDENAFINTKPVSSHIDMDNKNAIIRRASIQCETVLTGVTARSRKICNPLHEIDVFSLRSPGPLHAVTLQYNGIPLNALPEEVESSNGMLKSARGRSASLCTYDSNYFSAADPNNNKNEISEEEHRPSKIQLSKTKLNKATKQSTRRSLQSISENDNNRTPSPHSRKMNHGKCKLHEHSETNSSTLTGKEISELNTKDDHLIITSEIENYEDNSYTVDNVSKLSGVKNSYVNQIDYEKAEIPSRISPVEFLPVSENLSSGAFTLNPPAGQHYNFSSTSSNIPTLICETPPCPIPEQSRLPCPAPSISTPKVIIPDYQLSPISPQNQPYDLPDVSLILSDDGYSTCDSVGAQSRLSIGPAYSSTSSSDWSSLSSGSVSNVSLASAFCSSSAISAHRRTPVSRPPRFSHPPNSSRIASTLRPKSCSAERADVWPLLSTLTHVPEGSSSDISSSMSLCPLKTDESKNSEKDSDALNNNLSSSQPNKGFASQNLPSPDFDSVFSDDISYPTGASPHLNDQFWSVTAPSQNISAKSSTPMTSLQPTGDSLNTGCEGKVQEQNSPTVHGSNYVMLEEGAVIHLDGSEDSHSNCRGSREPASTQIQRTVGRGTRTMTPNLGVKQTAV</sequence>